<dbReference type="EMBL" id="JAQLGM010000016">
    <property type="protein sequence ID" value="MDB2000193.1"/>
    <property type="molecule type" value="Genomic_DNA"/>
</dbReference>
<evidence type="ECO:0000313" key="6">
    <source>
        <dbReference type="Proteomes" id="UP001300871"/>
    </source>
</evidence>
<dbReference type="PANTHER" id="PTHR43193:SF2">
    <property type="entry name" value="POLYFERREDOXIN PROTEIN FWDF"/>
    <property type="match status" value="1"/>
</dbReference>
<dbReference type="InterPro" id="IPR017896">
    <property type="entry name" value="4Fe4S_Fe-S-bd"/>
</dbReference>
<dbReference type="Proteomes" id="UP001300871">
    <property type="component" value="Unassembled WGS sequence"/>
</dbReference>
<comment type="caution">
    <text evidence="5">The sequence shown here is derived from an EMBL/GenBank/DDBJ whole genome shotgun (WGS) entry which is preliminary data.</text>
</comment>
<feature type="domain" description="4Fe-4S ferredoxin-type" evidence="4">
    <location>
        <begin position="1"/>
        <end position="30"/>
    </location>
</feature>
<dbReference type="Pfam" id="PF12838">
    <property type="entry name" value="Fer4_7"/>
    <property type="match status" value="1"/>
</dbReference>
<dbReference type="InterPro" id="IPR017900">
    <property type="entry name" value="4Fe4S_Fe_S_CS"/>
</dbReference>
<dbReference type="InterPro" id="IPR052977">
    <property type="entry name" value="Polyferredoxin-like_ET"/>
</dbReference>
<evidence type="ECO:0000259" key="4">
    <source>
        <dbReference type="PROSITE" id="PS51379"/>
    </source>
</evidence>
<dbReference type="InterPro" id="IPR007525">
    <property type="entry name" value="FrhB_FdhB_C"/>
</dbReference>
<dbReference type="RefSeq" id="WP_272122478.1">
    <property type="nucleotide sequence ID" value="NZ_JAQLGH010000019.1"/>
</dbReference>
<reference evidence="5" key="1">
    <citation type="submission" date="2023-01" db="EMBL/GenBank/DDBJ databases">
        <title>Human gut microbiome strain richness.</title>
        <authorList>
            <person name="Chen-Liaw A."/>
        </authorList>
    </citation>
    <scope>NUCLEOTIDE SEQUENCE</scope>
    <source>
        <strain evidence="5">B1_m1001713B170214d0_201011</strain>
    </source>
</reference>
<evidence type="ECO:0000256" key="3">
    <source>
        <dbReference type="ARBA" id="ARBA00023014"/>
    </source>
</evidence>
<gene>
    <name evidence="5" type="ORF">PM006_08280</name>
</gene>
<keyword evidence="1" id="KW-0479">Metal-binding</keyword>
<name>A0AAW6AUK4_CLOSY</name>
<protein>
    <submittedName>
        <fullName evidence="5">Coenzyme F420 hydrogenase/dehydrogenase, beta subunit C-terminal domain</fullName>
    </submittedName>
</protein>
<sequence length="428" mass="48929">MRSLCDKDKCTACGACENLCTQNAIYRQENIDGSWHMEINEKMCVNCGRCSNVCPNNRRTDLNRPLQAYAAWSLNEKMHSTAASGGIASELYSYAVEQKMHFAGVLMNEYNEAHFLIGSQEADIHKFKNSKYTFSYMDDIYKKICTLLKSGEVVLFIGLPCQVAGVKNYMQMQKVSGKLYTVDLVCHGTPPPKYLKDHIAWIEKKTGKKAKSLYFRDPCYKTDKFAFTIYDVSHESIFEQTNLLSKKPTYIKYVGDNDLYQIGYHNALIYRECCYNCIYARAERSGDITLGDYHGLGKMSGYDHERNQVSCVLINTEQEKSLWTVLTQNVHIASHERPVDEPLTYEKQLKTPSVAPPDRSVFLEKYKESQNYNVSAAIAFSSYVKKNRIAKMFPVRAIKLNIIRAIPRPVKEALKDIRRKNSSGRGLK</sequence>
<dbReference type="PANTHER" id="PTHR43193">
    <property type="match status" value="1"/>
</dbReference>
<accession>A0AAW6AUK4</accession>
<evidence type="ECO:0000313" key="5">
    <source>
        <dbReference type="EMBL" id="MDB2000193.1"/>
    </source>
</evidence>
<dbReference type="Gene3D" id="3.30.70.20">
    <property type="match status" value="1"/>
</dbReference>
<dbReference type="GO" id="GO:0051536">
    <property type="term" value="F:iron-sulfur cluster binding"/>
    <property type="evidence" value="ECO:0007669"/>
    <property type="project" value="UniProtKB-KW"/>
</dbReference>
<dbReference type="PROSITE" id="PS51379">
    <property type="entry name" value="4FE4S_FER_2"/>
    <property type="match status" value="2"/>
</dbReference>
<organism evidence="5 6">
    <name type="scientific">Clostridium symbiosum</name>
    <name type="common">Bacteroides symbiosus</name>
    <dbReference type="NCBI Taxonomy" id="1512"/>
    <lineage>
        <taxon>Bacteria</taxon>
        <taxon>Bacillati</taxon>
        <taxon>Bacillota</taxon>
        <taxon>Clostridia</taxon>
        <taxon>Lachnospirales</taxon>
        <taxon>Lachnospiraceae</taxon>
        <taxon>Otoolea</taxon>
    </lineage>
</organism>
<dbReference type="PROSITE" id="PS00198">
    <property type="entry name" value="4FE4S_FER_1"/>
    <property type="match status" value="1"/>
</dbReference>
<dbReference type="Pfam" id="PF04432">
    <property type="entry name" value="FrhB_FdhB_C"/>
    <property type="match status" value="1"/>
</dbReference>
<dbReference type="GO" id="GO:0046872">
    <property type="term" value="F:metal ion binding"/>
    <property type="evidence" value="ECO:0007669"/>
    <property type="project" value="UniProtKB-KW"/>
</dbReference>
<dbReference type="SUPFAM" id="SSF54862">
    <property type="entry name" value="4Fe-4S ferredoxins"/>
    <property type="match status" value="1"/>
</dbReference>
<proteinExistence type="predicted"/>
<keyword evidence="3" id="KW-0411">Iron-sulfur</keyword>
<keyword evidence="2" id="KW-0408">Iron</keyword>
<evidence type="ECO:0000256" key="1">
    <source>
        <dbReference type="ARBA" id="ARBA00022723"/>
    </source>
</evidence>
<dbReference type="AlphaFoldDB" id="A0AAW6AUK4"/>
<evidence type="ECO:0000256" key="2">
    <source>
        <dbReference type="ARBA" id="ARBA00023004"/>
    </source>
</evidence>
<feature type="domain" description="4Fe-4S ferredoxin-type" evidence="4">
    <location>
        <begin position="35"/>
        <end position="65"/>
    </location>
</feature>